<name>A0ABR4H7G1_9EURO</name>
<keyword evidence="7" id="KW-1185">Reference proteome</keyword>
<dbReference type="Pfam" id="PF01494">
    <property type="entry name" value="FAD_binding_3"/>
    <property type="match status" value="1"/>
</dbReference>
<comment type="cofactor">
    <cofactor evidence="1">
        <name>FAD</name>
        <dbReference type="ChEBI" id="CHEBI:57692"/>
    </cofactor>
</comment>
<evidence type="ECO:0000313" key="7">
    <source>
        <dbReference type="Proteomes" id="UP001610334"/>
    </source>
</evidence>
<dbReference type="EMBL" id="JBFXLT010000058">
    <property type="protein sequence ID" value="KAL2811398.1"/>
    <property type="molecule type" value="Genomic_DNA"/>
</dbReference>
<keyword evidence="3" id="KW-0274">FAD</keyword>
<keyword evidence="2" id="KW-0285">Flavoprotein</keyword>
<keyword evidence="4" id="KW-0560">Oxidoreductase</keyword>
<dbReference type="PANTHER" id="PTHR43004">
    <property type="entry name" value="TRK SYSTEM POTASSIUM UPTAKE PROTEIN"/>
    <property type="match status" value="1"/>
</dbReference>
<dbReference type="PANTHER" id="PTHR43004:SF19">
    <property type="entry name" value="BINDING MONOOXYGENASE, PUTATIVE (JCVI)-RELATED"/>
    <property type="match status" value="1"/>
</dbReference>
<gene>
    <name evidence="6" type="ORF">BJX63DRAFT_433406</name>
</gene>
<dbReference type="Gene3D" id="3.50.50.60">
    <property type="entry name" value="FAD/NAD(P)-binding domain"/>
    <property type="match status" value="1"/>
</dbReference>
<feature type="domain" description="FAD-binding" evidence="5">
    <location>
        <begin position="81"/>
        <end position="189"/>
    </location>
</feature>
<dbReference type="InterPro" id="IPR002938">
    <property type="entry name" value="FAD-bd"/>
</dbReference>
<evidence type="ECO:0000256" key="1">
    <source>
        <dbReference type="ARBA" id="ARBA00001974"/>
    </source>
</evidence>
<proteinExistence type="predicted"/>
<sequence>MPRLEEPRSFVIGNCVITAVSDEVDVAAGEELGEWVAGAIDTGAQAAQLMESPKSMIRRGMSTLILGHRAISPDTVGADGNRVRDFEDRRERVVRVVGTDFGMHGCVNTSSTSNASLLASRYRESRIFVAGDAAHRHSPAGGMGMNVGIQDAMNLGWKLAAVINGWASPDLLNTYESERRPVGRDLLRQTRAQTALAILFSYSGGEGNGRRLFESSFYPYCIVVAGGIHALAVHWPESETLSSNTSEYVIRSLSMLEQLAANWQHAASMVLRLNEFIFEAHLYAALLEPACLADGIGQSERDKLWMMIDYGMVCTNSGPQLVLPEPDPLLPSFWAPIPDQYETLNSFLHLDAHSST</sequence>
<accession>A0ABR4H7G1</accession>
<dbReference type="PRINTS" id="PR00420">
    <property type="entry name" value="RNGMNOXGNASE"/>
</dbReference>
<dbReference type="Gene3D" id="3.30.70.2450">
    <property type="match status" value="1"/>
</dbReference>
<evidence type="ECO:0000256" key="4">
    <source>
        <dbReference type="ARBA" id="ARBA00023002"/>
    </source>
</evidence>
<comment type="caution">
    <text evidence="6">The sequence shown here is derived from an EMBL/GenBank/DDBJ whole genome shotgun (WGS) entry which is preliminary data.</text>
</comment>
<reference evidence="6 7" key="1">
    <citation type="submission" date="2024-07" db="EMBL/GenBank/DDBJ databases">
        <title>Section-level genome sequencing and comparative genomics of Aspergillus sections Usti and Cavernicolus.</title>
        <authorList>
            <consortium name="Lawrence Berkeley National Laboratory"/>
            <person name="Nybo J.L."/>
            <person name="Vesth T.C."/>
            <person name="Theobald S."/>
            <person name="Frisvad J.C."/>
            <person name="Larsen T.O."/>
            <person name="Kjaerboelling I."/>
            <person name="Rothschild-Mancinelli K."/>
            <person name="Lyhne E.K."/>
            <person name="Kogle M.E."/>
            <person name="Barry K."/>
            <person name="Clum A."/>
            <person name="Na H."/>
            <person name="Ledsgaard L."/>
            <person name="Lin J."/>
            <person name="Lipzen A."/>
            <person name="Kuo A."/>
            <person name="Riley R."/>
            <person name="Mondo S."/>
            <person name="Labutti K."/>
            <person name="Haridas S."/>
            <person name="Pangalinan J."/>
            <person name="Salamov A.A."/>
            <person name="Simmons B.A."/>
            <person name="Magnuson J.K."/>
            <person name="Chen J."/>
            <person name="Drula E."/>
            <person name="Henrissat B."/>
            <person name="Wiebenga A."/>
            <person name="Lubbers R.J."/>
            <person name="Gomes A.C."/>
            <person name="Makela M.R."/>
            <person name="Stajich J."/>
            <person name="Grigoriev I.V."/>
            <person name="Mortensen U.H."/>
            <person name="De Vries R.P."/>
            <person name="Baker S.E."/>
            <person name="Andersen M.R."/>
        </authorList>
    </citation>
    <scope>NUCLEOTIDE SEQUENCE [LARGE SCALE GENOMIC DNA]</scope>
    <source>
        <strain evidence="6 7">CBS 588.65</strain>
    </source>
</reference>
<dbReference type="Proteomes" id="UP001610334">
    <property type="component" value="Unassembled WGS sequence"/>
</dbReference>
<evidence type="ECO:0000259" key="5">
    <source>
        <dbReference type="Pfam" id="PF01494"/>
    </source>
</evidence>
<dbReference type="CDD" id="cd12148">
    <property type="entry name" value="fungal_TF_MHR"/>
    <property type="match status" value="1"/>
</dbReference>
<evidence type="ECO:0000256" key="3">
    <source>
        <dbReference type="ARBA" id="ARBA00022827"/>
    </source>
</evidence>
<dbReference type="InterPro" id="IPR036188">
    <property type="entry name" value="FAD/NAD-bd_sf"/>
</dbReference>
<dbReference type="InterPro" id="IPR050641">
    <property type="entry name" value="RIFMO-like"/>
</dbReference>
<evidence type="ECO:0000256" key="2">
    <source>
        <dbReference type="ARBA" id="ARBA00022630"/>
    </source>
</evidence>
<organism evidence="6 7">
    <name type="scientific">Aspergillus granulosus</name>
    <dbReference type="NCBI Taxonomy" id="176169"/>
    <lineage>
        <taxon>Eukaryota</taxon>
        <taxon>Fungi</taxon>
        <taxon>Dikarya</taxon>
        <taxon>Ascomycota</taxon>
        <taxon>Pezizomycotina</taxon>
        <taxon>Eurotiomycetes</taxon>
        <taxon>Eurotiomycetidae</taxon>
        <taxon>Eurotiales</taxon>
        <taxon>Aspergillaceae</taxon>
        <taxon>Aspergillus</taxon>
        <taxon>Aspergillus subgen. Nidulantes</taxon>
    </lineage>
</organism>
<dbReference type="SUPFAM" id="SSF51905">
    <property type="entry name" value="FAD/NAD(P)-binding domain"/>
    <property type="match status" value="1"/>
</dbReference>
<protein>
    <submittedName>
        <fullName evidence="6">FAD binding domain-containing protein</fullName>
    </submittedName>
</protein>
<evidence type="ECO:0000313" key="6">
    <source>
        <dbReference type="EMBL" id="KAL2811398.1"/>
    </source>
</evidence>